<feature type="compositionally biased region" description="Pro residues" evidence="1">
    <location>
        <begin position="19"/>
        <end position="28"/>
    </location>
</feature>
<sequence>MAARTKPLVARPPCRLLPLPRPAIPVHPNPRQHSESSHPPGSRQRRLFFDSRRCGEFPCNYSRRQPPPHPVQPSKPCRLRFSQLFRRTAGPAAARGPPLCVASRDPTLFHSPPVCRASSEVRCLFPRRLEPRRSLPMLPSPRHAAAPCVRGSRWPWPGVANARQGLAPPGPVWLSGPYRLANSPGPNLAHVALPIAQLPAGPRVSGPMEVHFPCK</sequence>
<accession>A0AAV5CPE9</accession>
<reference evidence="2" key="1">
    <citation type="journal article" date="2018" name="DNA Res.">
        <title>Multiple hybrid de novo genome assembly of finger millet, an orphan allotetraploid crop.</title>
        <authorList>
            <person name="Hatakeyama M."/>
            <person name="Aluri S."/>
            <person name="Balachadran M.T."/>
            <person name="Sivarajan S.R."/>
            <person name="Patrignani A."/>
            <person name="Gruter S."/>
            <person name="Poveda L."/>
            <person name="Shimizu-Inatsugi R."/>
            <person name="Baeten J."/>
            <person name="Francoijs K.J."/>
            <person name="Nataraja K.N."/>
            <person name="Reddy Y.A.N."/>
            <person name="Phadnis S."/>
            <person name="Ravikumar R.L."/>
            <person name="Schlapbach R."/>
            <person name="Sreeman S.M."/>
            <person name="Shimizu K.K."/>
        </authorList>
    </citation>
    <scope>NUCLEOTIDE SEQUENCE</scope>
</reference>
<feature type="compositionally biased region" description="Low complexity" evidence="1">
    <location>
        <begin position="7"/>
        <end position="18"/>
    </location>
</feature>
<dbReference type="EMBL" id="BQKI01000008">
    <property type="protein sequence ID" value="GJM99970.1"/>
    <property type="molecule type" value="Genomic_DNA"/>
</dbReference>
<dbReference type="Proteomes" id="UP001054889">
    <property type="component" value="Unassembled WGS sequence"/>
</dbReference>
<keyword evidence="3" id="KW-1185">Reference proteome</keyword>
<feature type="region of interest" description="Disordered" evidence="1">
    <location>
        <begin position="1"/>
        <end position="45"/>
    </location>
</feature>
<name>A0AAV5CPE9_ELECO</name>
<dbReference type="AlphaFoldDB" id="A0AAV5CPE9"/>
<gene>
    <name evidence="2" type="primary">ga17117</name>
    <name evidence="2" type="ORF">PR202_ga17117</name>
</gene>
<protein>
    <submittedName>
        <fullName evidence="2">Uncharacterized protein</fullName>
    </submittedName>
</protein>
<evidence type="ECO:0000313" key="2">
    <source>
        <dbReference type="EMBL" id="GJM99970.1"/>
    </source>
</evidence>
<reference evidence="2" key="2">
    <citation type="submission" date="2021-12" db="EMBL/GenBank/DDBJ databases">
        <title>Resequencing data analysis of finger millet.</title>
        <authorList>
            <person name="Hatakeyama M."/>
            <person name="Aluri S."/>
            <person name="Balachadran M.T."/>
            <person name="Sivarajan S.R."/>
            <person name="Poveda L."/>
            <person name="Shimizu-Inatsugi R."/>
            <person name="Schlapbach R."/>
            <person name="Sreeman S.M."/>
            <person name="Shimizu K.K."/>
        </authorList>
    </citation>
    <scope>NUCLEOTIDE SEQUENCE</scope>
</reference>
<evidence type="ECO:0000256" key="1">
    <source>
        <dbReference type="SAM" id="MobiDB-lite"/>
    </source>
</evidence>
<evidence type="ECO:0000313" key="3">
    <source>
        <dbReference type="Proteomes" id="UP001054889"/>
    </source>
</evidence>
<organism evidence="2 3">
    <name type="scientific">Eleusine coracana subsp. coracana</name>
    <dbReference type="NCBI Taxonomy" id="191504"/>
    <lineage>
        <taxon>Eukaryota</taxon>
        <taxon>Viridiplantae</taxon>
        <taxon>Streptophyta</taxon>
        <taxon>Embryophyta</taxon>
        <taxon>Tracheophyta</taxon>
        <taxon>Spermatophyta</taxon>
        <taxon>Magnoliopsida</taxon>
        <taxon>Liliopsida</taxon>
        <taxon>Poales</taxon>
        <taxon>Poaceae</taxon>
        <taxon>PACMAD clade</taxon>
        <taxon>Chloridoideae</taxon>
        <taxon>Cynodonteae</taxon>
        <taxon>Eleusininae</taxon>
        <taxon>Eleusine</taxon>
    </lineage>
</organism>
<comment type="caution">
    <text evidence="2">The sequence shown here is derived from an EMBL/GenBank/DDBJ whole genome shotgun (WGS) entry which is preliminary data.</text>
</comment>
<proteinExistence type="predicted"/>